<evidence type="ECO:0000313" key="5">
    <source>
        <dbReference type="Proteomes" id="UP000199603"/>
    </source>
</evidence>
<keyword evidence="5" id="KW-1185">Reference proteome</keyword>
<organism evidence="4 5">
    <name type="scientific">Aquimonas voraii</name>
    <dbReference type="NCBI Taxonomy" id="265719"/>
    <lineage>
        <taxon>Bacteria</taxon>
        <taxon>Pseudomonadati</taxon>
        <taxon>Pseudomonadota</taxon>
        <taxon>Gammaproteobacteria</taxon>
        <taxon>Lysobacterales</taxon>
        <taxon>Lysobacteraceae</taxon>
        <taxon>Aquimonas</taxon>
    </lineage>
</organism>
<evidence type="ECO:0000256" key="1">
    <source>
        <dbReference type="ARBA" id="ARBA00022741"/>
    </source>
</evidence>
<dbReference type="InterPro" id="IPR027417">
    <property type="entry name" value="P-loop_NTPase"/>
</dbReference>
<dbReference type="InterPro" id="IPR050168">
    <property type="entry name" value="AAA_ATPase_domain"/>
</dbReference>
<dbReference type="SMART" id="SM00382">
    <property type="entry name" value="AAA"/>
    <property type="match status" value="1"/>
</dbReference>
<dbReference type="SUPFAM" id="SSF52540">
    <property type="entry name" value="P-loop containing nucleoside triphosphate hydrolases"/>
    <property type="match status" value="1"/>
</dbReference>
<keyword evidence="2" id="KW-0067">ATP-binding</keyword>
<dbReference type="GO" id="GO:0005524">
    <property type="term" value="F:ATP binding"/>
    <property type="evidence" value="ECO:0007669"/>
    <property type="project" value="UniProtKB-KW"/>
</dbReference>
<dbReference type="PANTHER" id="PTHR23077:SF171">
    <property type="entry name" value="NUCLEAR VALOSIN-CONTAINING PROTEIN-LIKE"/>
    <property type="match status" value="1"/>
</dbReference>
<evidence type="ECO:0000259" key="3">
    <source>
        <dbReference type="SMART" id="SM00382"/>
    </source>
</evidence>
<dbReference type="EMBL" id="FNAG01000001">
    <property type="protein sequence ID" value="SDD19084.1"/>
    <property type="molecule type" value="Genomic_DNA"/>
</dbReference>
<dbReference type="AlphaFoldDB" id="A0A1G6SQX1"/>
<proteinExistence type="predicted"/>
<feature type="domain" description="AAA+ ATPase" evidence="3">
    <location>
        <begin position="307"/>
        <end position="443"/>
    </location>
</feature>
<dbReference type="InterPro" id="IPR003593">
    <property type="entry name" value="AAA+_ATPase"/>
</dbReference>
<gene>
    <name evidence="4" type="ORF">SAMN04488509_101638</name>
</gene>
<name>A0A1G6SQX1_9GAMM</name>
<dbReference type="Pfam" id="PF00004">
    <property type="entry name" value="AAA"/>
    <property type="match status" value="1"/>
</dbReference>
<accession>A0A1G6SQX1</accession>
<dbReference type="STRING" id="265719.SAMN04488509_101638"/>
<keyword evidence="1" id="KW-0547">Nucleotide-binding</keyword>
<dbReference type="GO" id="GO:0016887">
    <property type="term" value="F:ATP hydrolysis activity"/>
    <property type="evidence" value="ECO:0007669"/>
    <property type="project" value="InterPro"/>
</dbReference>
<protein>
    <submittedName>
        <fullName evidence="4">AAA+-type ATPase, SpoVK/Ycf46/Vps4 family</fullName>
    </submittedName>
</protein>
<evidence type="ECO:0000313" key="4">
    <source>
        <dbReference type="EMBL" id="SDD19084.1"/>
    </source>
</evidence>
<dbReference type="CDD" id="cd19481">
    <property type="entry name" value="RecA-like_protease"/>
    <property type="match status" value="1"/>
</dbReference>
<dbReference type="OrthoDB" id="9809379at2"/>
<dbReference type="Proteomes" id="UP000199603">
    <property type="component" value="Unassembled WGS sequence"/>
</dbReference>
<dbReference type="RefSeq" id="WP_091238729.1">
    <property type="nucleotide sequence ID" value="NZ_FNAG01000001.1"/>
</dbReference>
<sequence length="549" mass="60299">MSTHTTVLPTWAQALKLAYESGAHGQFILHGNVADRFVLNGRLVGVVEYLDVRLLQGFPLVFVFDPGNGLSALRSSEGFQAWPGAAQLSSVGHDPRAAVELISRYLRYRGNLRALGRGEAEPVAVLVRGADQFLPANRAGDFETASLASLVRDWASESPFTELPFVSLLIADNLHDLHPLVANNPRVERVQLPLPQKPEIEQALAQLRVDHPTAFDAGQGGEIADQLAGVSLSALQSLVRRRAHEGQQLAEADWINVRKAMIEGDAAGLIEFIRSERTLDDYHSPEALKAWLRQDMALWRKSDLRALPMGYIFCGPVGTGKTYLVECLAGEASVPVVKLKNFRDRWVGSSEGNLEKIFRLIRALGRCIVFVDEADQTLGKRDSGSGDSGLSGRLYSMIAQEMSDGKNRGRVMWILASSRPDLIEVDLKRPGRIDVKIPLLPTSTEHESAGLLHALLKRLDVSPGVEELAKLDLPLLLTPGAAEALAVKVYRRVRTLEESTVDAVRACLVGYQPPVPLDVLEFQMRIAIREATDMQFVPERLRPYGATPA</sequence>
<dbReference type="Gene3D" id="3.40.50.300">
    <property type="entry name" value="P-loop containing nucleotide triphosphate hydrolases"/>
    <property type="match status" value="1"/>
</dbReference>
<reference evidence="4 5" key="1">
    <citation type="submission" date="2016-10" db="EMBL/GenBank/DDBJ databases">
        <authorList>
            <person name="de Groot N.N."/>
        </authorList>
    </citation>
    <scope>NUCLEOTIDE SEQUENCE [LARGE SCALE GENOMIC DNA]</scope>
    <source>
        <strain evidence="4 5">DSM 16957</strain>
    </source>
</reference>
<dbReference type="PANTHER" id="PTHR23077">
    <property type="entry name" value="AAA-FAMILY ATPASE"/>
    <property type="match status" value="1"/>
</dbReference>
<evidence type="ECO:0000256" key="2">
    <source>
        <dbReference type="ARBA" id="ARBA00022840"/>
    </source>
</evidence>
<dbReference type="InterPro" id="IPR003959">
    <property type="entry name" value="ATPase_AAA_core"/>
</dbReference>